<dbReference type="Pfam" id="PF07776">
    <property type="entry name" value="zf-AD"/>
    <property type="match status" value="1"/>
</dbReference>
<keyword evidence="2" id="KW-0677">Repeat</keyword>
<dbReference type="FunFam" id="3.30.160.60:FF:000710">
    <property type="entry name" value="Zinc finger protein 768"/>
    <property type="match status" value="1"/>
</dbReference>
<feature type="domain" description="C2H2-type" evidence="7">
    <location>
        <begin position="436"/>
        <end position="464"/>
    </location>
</feature>
<dbReference type="PANTHER" id="PTHR24409">
    <property type="entry name" value="ZINC FINGER PROTEIN 142"/>
    <property type="match status" value="1"/>
</dbReference>
<organism evidence="9 10">
    <name type="scientific">Spodoptera littoralis</name>
    <name type="common">Egyptian cotton leafworm</name>
    <dbReference type="NCBI Taxonomy" id="7109"/>
    <lineage>
        <taxon>Eukaryota</taxon>
        <taxon>Metazoa</taxon>
        <taxon>Ecdysozoa</taxon>
        <taxon>Arthropoda</taxon>
        <taxon>Hexapoda</taxon>
        <taxon>Insecta</taxon>
        <taxon>Pterygota</taxon>
        <taxon>Neoptera</taxon>
        <taxon>Endopterygota</taxon>
        <taxon>Lepidoptera</taxon>
        <taxon>Glossata</taxon>
        <taxon>Ditrysia</taxon>
        <taxon>Noctuoidea</taxon>
        <taxon>Noctuidae</taxon>
        <taxon>Amphipyrinae</taxon>
        <taxon>Spodoptera</taxon>
    </lineage>
</organism>
<keyword evidence="10" id="KW-1185">Reference proteome</keyword>
<keyword evidence="3 5" id="KW-0863">Zinc-finger</keyword>
<dbReference type="Gene3D" id="3.30.160.60">
    <property type="entry name" value="Classic Zinc Finger"/>
    <property type="match status" value="6"/>
</dbReference>
<dbReference type="GO" id="GO:0005634">
    <property type="term" value="C:nucleus"/>
    <property type="evidence" value="ECO:0007669"/>
    <property type="project" value="InterPro"/>
</dbReference>
<proteinExistence type="predicted"/>
<dbReference type="SMART" id="SM00868">
    <property type="entry name" value="zf-AD"/>
    <property type="match status" value="1"/>
</dbReference>
<dbReference type="GO" id="GO:0008270">
    <property type="term" value="F:zinc ion binding"/>
    <property type="evidence" value="ECO:0007669"/>
    <property type="project" value="UniProtKB-UniRule"/>
</dbReference>
<evidence type="ECO:0000256" key="1">
    <source>
        <dbReference type="ARBA" id="ARBA00022723"/>
    </source>
</evidence>
<dbReference type="InterPro" id="IPR013087">
    <property type="entry name" value="Znf_C2H2_type"/>
</dbReference>
<feature type="binding site" evidence="6">
    <location>
        <position position="57"/>
    </location>
    <ligand>
        <name>Zn(2+)</name>
        <dbReference type="ChEBI" id="CHEBI:29105"/>
    </ligand>
</feature>
<evidence type="ECO:0000259" key="7">
    <source>
        <dbReference type="PROSITE" id="PS50157"/>
    </source>
</evidence>
<dbReference type="PROSITE" id="PS50157">
    <property type="entry name" value="ZINC_FINGER_C2H2_2"/>
    <property type="match status" value="6"/>
</dbReference>
<feature type="domain" description="C2H2-type" evidence="7">
    <location>
        <begin position="324"/>
        <end position="351"/>
    </location>
</feature>
<feature type="domain" description="C2H2-type" evidence="7">
    <location>
        <begin position="408"/>
        <end position="435"/>
    </location>
</feature>
<evidence type="ECO:0000313" key="9">
    <source>
        <dbReference type="EMBL" id="CAH1642867.1"/>
    </source>
</evidence>
<dbReference type="PROSITE" id="PS00028">
    <property type="entry name" value="ZINC_FINGER_C2H2_1"/>
    <property type="match status" value="7"/>
</dbReference>
<sequence>MDFNENVYCRLCAELKPHNKLLNLQNDAEKHLDIVNKLSRFNVQMDFNDEILPKTTCFSCVNALNNAFDFVTGVELAQSTLNDVILKKQIKKEETLSDTETYVIYEPPETETYESDITIKVESENQQSTSQTEVNESTITVRNKKVKKMCYSLDALPLSELKLSWENFTWQCGFCETQFPTIDELQSHSMQYHSVCNAFYCMDCKTRKLRLDNFLVHVKRHRNYLKFSCYKCTIKFPRLFEANKHKDAHKTSDHICSGCNMCFENEEELNKHVITYLKGLRGELSPELKLNSDSLTCTICERTCKSKNSLSSHMLTHTDRNKTYTCEICGKGFFRKGSLANHMIQHSDARPHQCEICKLTFKTPRCLRNHAGVHDGGKPYSCDKCGRCFRLKSQLRNHLIVHTDSLPYLCTYCSKRFRFKSILNQHVRQHTGVKPYSCTICQRDFTNWPNFNKHMKRRHGTDMAKKKHTSVGTYPIDPVTGQIMYPEEEKLNEWKKKMMDYKRVRKPRDNIKPTDLQTANNEVSLINNQIEN</sequence>
<reference evidence="9" key="1">
    <citation type="submission" date="2022-02" db="EMBL/GenBank/DDBJ databases">
        <authorList>
            <person name="King R."/>
        </authorList>
    </citation>
    <scope>NUCLEOTIDE SEQUENCE</scope>
</reference>
<feature type="domain" description="C2H2-type" evidence="7">
    <location>
        <begin position="352"/>
        <end position="379"/>
    </location>
</feature>
<dbReference type="PROSITE" id="PS51915">
    <property type="entry name" value="ZAD"/>
    <property type="match status" value="1"/>
</dbReference>
<feature type="binding site" evidence="6">
    <location>
        <position position="60"/>
    </location>
    <ligand>
        <name>Zn(2+)</name>
        <dbReference type="ChEBI" id="CHEBI:29105"/>
    </ligand>
</feature>
<evidence type="ECO:0000256" key="4">
    <source>
        <dbReference type="ARBA" id="ARBA00022833"/>
    </source>
</evidence>
<dbReference type="Pfam" id="PF00096">
    <property type="entry name" value="zf-C2H2"/>
    <property type="match status" value="4"/>
</dbReference>
<dbReference type="GO" id="GO:0000977">
    <property type="term" value="F:RNA polymerase II transcription regulatory region sequence-specific DNA binding"/>
    <property type="evidence" value="ECO:0007669"/>
    <property type="project" value="TreeGrafter"/>
</dbReference>
<dbReference type="SUPFAM" id="SSF57667">
    <property type="entry name" value="beta-beta-alpha zinc fingers"/>
    <property type="match status" value="3"/>
</dbReference>
<evidence type="ECO:0000256" key="2">
    <source>
        <dbReference type="ARBA" id="ARBA00022737"/>
    </source>
</evidence>
<name>A0A9P0I9V5_SPOLI</name>
<feature type="domain" description="C2H2-type" evidence="7">
    <location>
        <begin position="295"/>
        <end position="322"/>
    </location>
</feature>
<feature type="domain" description="C2H2-type" evidence="7">
    <location>
        <begin position="380"/>
        <end position="407"/>
    </location>
</feature>
<dbReference type="InterPro" id="IPR036236">
    <property type="entry name" value="Znf_C2H2_sf"/>
</dbReference>
<evidence type="ECO:0000256" key="3">
    <source>
        <dbReference type="ARBA" id="ARBA00022771"/>
    </source>
</evidence>
<dbReference type="InterPro" id="IPR012934">
    <property type="entry name" value="Znf_AD"/>
</dbReference>
<gene>
    <name evidence="9" type="ORF">SPLIT_LOCUS8223</name>
</gene>
<dbReference type="FunFam" id="3.30.160.60:FF:000446">
    <property type="entry name" value="Zinc finger protein"/>
    <property type="match status" value="1"/>
</dbReference>
<feature type="domain" description="ZAD" evidence="8">
    <location>
        <begin position="7"/>
        <end position="84"/>
    </location>
</feature>
<dbReference type="FunFam" id="3.30.160.60:FF:000065">
    <property type="entry name" value="B-cell CLL/lymphoma 6, member B"/>
    <property type="match status" value="1"/>
</dbReference>
<dbReference type="Gene3D" id="3.40.1800.20">
    <property type="match status" value="1"/>
</dbReference>
<evidence type="ECO:0000313" key="10">
    <source>
        <dbReference type="Proteomes" id="UP001153321"/>
    </source>
</evidence>
<dbReference type="EMBL" id="LR824560">
    <property type="protein sequence ID" value="CAH1642867.1"/>
    <property type="molecule type" value="Genomic_DNA"/>
</dbReference>
<evidence type="ECO:0000259" key="8">
    <source>
        <dbReference type="PROSITE" id="PS51915"/>
    </source>
</evidence>
<dbReference type="AlphaFoldDB" id="A0A9P0I9V5"/>
<dbReference type="Proteomes" id="UP001153321">
    <property type="component" value="Chromosome 29"/>
</dbReference>
<keyword evidence="1 6" id="KW-0479">Metal-binding</keyword>
<dbReference type="SUPFAM" id="SSF57716">
    <property type="entry name" value="Glucocorticoid receptor-like (DNA-binding domain)"/>
    <property type="match status" value="1"/>
</dbReference>
<accession>A0A9P0I9V5</accession>
<feature type="binding site" evidence="6">
    <location>
        <position position="9"/>
    </location>
    <ligand>
        <name>Zn(2+)</name>
        <dbReference type="ChEBI" id="CHEBI:29105"/>
    </ligand>
</feature>
<keyword evidence="4 6" id="KW-0862">Zinc</keyword>
<protein>
    <submittedName>
        <fullName evidence="9">Uncharacterized protein</fullName>
    </submittedName>
</protein>
<dbReference type="SMART" id="SM00355">
    <property type="entry name" value="ZnF_C2H2"/>
    <property type="match status" value="10"/>
</dbReference>
<evidence type="ECO:0000256" key="6">
    <source>
        <dbReference type="PROSITE-ProRule" id="PRU01263"/>
    </source>
</evidence>
<feature type="binding site" evidence="6">
    <location>
        <position position="12"/>
    </location>
    <ligand>
        <name>Zn(2+)</name>
        <dbReference type="ChEBI" id="CHEBI:29105"/>
    </ligand>
</feature>
<dbReference type="GO" id="GO:0000981">
    <property type="term" value="F:DNA-binding transcription factor activity, RNA polymerase II-specific"/>
    <property type="evidence" value="ECO:0007669"/>
    <property type="project" value="TreeGrafter"/>
</dbReference>
<dbReference type="PANTHER" id="PTHR24409:SF295">
    <property type="entry name" value="AZ2-RELATED"/>
    <property type="match status" value="1"/>
</dbReference>
<evidence type="ECO:0000256" key="5">
    <source>
        <dbReference type="PROSITE-ProRule" id="PRU00042"/>
    </source>
</evidence>